<keyword evidence="4" id="KW-0966">Cell projection</keyword>
<reference evidence="9" key="1">
    <citation type="submission" date="2021-01" db="EMBL/GenBank/DDBJ databases">
        <authorList>
            <person name="Corre E."/>
            <person name="Pelletier E."/>
            <person name="Niang G."/>
            <person name="Scheremetjew M."/>
            <person name="Finn R."/>
            <person name="Kale V."/>
            <person name="Holt S."/>
            <person name="Cochrane G."/>
            <person name="Meng A."/>
            <person name="Brown T."/>
            <person name="Cohen L."/>
        </authorList>
    </citation>
    <scope>NUCLEOTIDE SEQUENCE</scope>
    <source>
        <strain evidence="9">B650</strain>
    </source>
</reference>
<comment type="similarity">
    <text evidence="5">Belongs to the CFAP91 family.</text>
</comment>
<dbReference type="AlphaFoldDB" id="A0A7S2KBU5"/>
<evidence type="ECO:0000256" key="6">
    <source>
        <dbReference type="ARBA" id="ARBA00029555"/>
    </source>
</evidence>
<evidence type="ECO:0000256" key="7">
    <source>
        <dbReference type="SAM" id="MobiDB-lite"/>
    </source>
</evidence>
<organism evidence="9">
    <name type="scientific">Leptocylindrus danicus</name>
    <dbReference type="NCBI Taxonomy" id="163516"/>
    <lineage>
        <taxon>Eukaryota</taxon>
        <taxon>Sar</taxon>
        <taxon>Stramenopiles</taxon>
        <taxon>Ochrophyta</taxon>
        <taxon>Bacillariophyta</taxon>
        <taxon>Coscinodiscophyceae</taxon>
        <taxon>Chaetocerotophycidae</taxon>
        <taxon>Leptocylindrales</taxon>
        <taxon>Leptocylindraceae</taxon>
        <taxon>Leptocylindrus</taxon>
    </lineage>
</organism>
<dbReference type="PANTHER" id="PTHR22455:SF10">
    <property type="entry name" value="CILIA- AND FLAGELLA-ASSOCIATED PROTEIN 91"/>
    <property type="match status" value="1"/>
</dbReference>
<evidence type="ECO:0000256" key="3">
    <source>
        <dbReference type="ARBA" id="ARBA00023212"/>
    </source>
</evidence>
<protein>
    <recommendedName>
        <fullName evidence="6">Cilia- and flagella-associated protein 91</fullName>
    </recommendedName>
</protein>
<comment type="subcellular location">
    <subcellularLocation>
        <location evidence="1">Cytoplasm</location>
        <location evidence="1">Cytoskeleton</location>
        <location evidence="1">Cilium axoneme</location>
    </subcellularLocation>
</comment>
<dbReference type="PANTHER" id="PTHR22455">
    <property type="entry name" value="CILIA- AND FLAGELLA-ASSOCIATED PROTEIN 91"/>
    <property type="match status" value="1"/>
</dbReference>
<proteinExistence type="inferred from homology"/>
<keyword evidence="2" id="KW-0963">Cytoplasm</keyword>
<dbReference type="Pfam" id="PF14738">
    <property type="entry name" value="CFAP91"/>
    <property type="match status" value="1"/>
</dbReference>
<dbReference type="InterPro" id="IPR032840">
    <property type="entry name" value="CFAP91_dom"/>
</dbReference>
<sequence>MMAGISISEHRAFDAIYDPVWKASSDCSSFVHGSKQSITANSYLPAMEEQRNGNEVSGKARYRFFYKPCSGFFVPANLKFAPAKRTIEEKREGPSSKTKGCQTDYRDSETQTDPYSPNYIKPSDSEVLALQKVAFKFGQTIQNSDVEMLERQRERNIKKARLPLITDERTLRIQKQEYCKARENEMNAIMQERLRTIERQIMIRDKRNKCLVEERIRKLKIQRSSLDATKQSFQRSRDIQQIRTQLDYCYRNDYRSPKSLHQKYPHVRSIQYREQDRKSVALSNDLKLIDSIVRSDSSSKVDEEASTQSSSRESIRTKNRKEIKRPATPCISKQCLDPLSTREGATILLQRIIRGTCAQKQLCTKMDDIVFG</sequence>
<accession>A0A7S2KBU5</accession>
<keyword evidence="3" id="KW-0206">Cytoskeleton</keyword>
<evidence type="ECO:0000259" key="8">
    <source>
        <dbReference type="Pfam" id="PF14738"/>
    </source>
</evidence>
<evidence type="ECO:0000256" key="5">
    <source>
        <dbReference type="ARBA" id="ARBA00029468"/>
    </source>
</evidence>
<feature type="region of interest" description="Disordered" evidence="7">
    <location>
        <begin position="87"/>
        <end position="119"/>
    </location>
</feature>
<evidence type="ECO:0000313" key="9">
    <source>
        <dbReference type="EMBL" id="CAD9570792.1"/>
    </source>
</evidence>
<dbReference type="InterPro" id="IPR026720">
    <property type="entry name" value="CFAP91"/>
</dbReference>
<dbReference type="GO" id="GO:0005930">
    <property type="term" value="C:axoneme"/>
    <property type="evidence" value="ECO:0007669"/>
    <property type="project" value="UniProtKB-SubCell"/>
</dbReference>
<dbReference type="EMBL" id="HBGY01011527">
    <property type="protein sequence ID" value="CAD9570792.1"/>
    <property type="molecule type" value="Transcribed_RNA"/>
</dbReference>
<name>A0A7S2KBU5_9STRA</name>
<evidence type="ECO:0000256" key="4">
    <source>
        <dbReference type="ARBA" id="ARBA00023273"/>
    </source>
</evidence>
<feature type="region of interest" description="Disordered" evidence="7">
    <location>
        <begin position="299"/>
        <end position="323"/>
    </location>
</feature>
<evidence type="ECO:0000256" key="2">
    <source>
        <dbReference type="ARBA" id="ARBA00022490"/>
    </source>
</evidence>
<evidence type="ECO:0000256" key="1">
    <source>
        <dbReference type="ARBA" id="ARBA00004430"/>
    </source>
</evidence>
<gene>
    <name evidence="9" type="ORF">LDAN0321_LOCUS7313</name>
</gene>
<feature type="domain" description="CFAP91" evidence="8">
    <location>
        <begin position="102"/>
        <end position="241"/>
    </location>
</feature>